<feature type="transmembrane region" description="Helical" evidence="5">
    <location>
        <begin position="230"/>
        <end position="249"/>
    </location>
</feature>
<evidence type="ECO:0000313" key="6">
    <source>
        <dbReference type="EMBL" id="SVA00145.1"/>
    </source>
</evidence>
<evidence type="ECO:0008006" key="7">
    <source>
        <dbReference type="Google" id="ProtNLM"/>
    </source>
</evidence>
<feature type="transmembrane region" description="Helical" evidence="5">
    <location>
        <begin position="187"/>
        <end position="209"/>
    </location>
</feature>
<feature type="transmembrane region" description="Helical" evidence="5">
    <location>
        <begin position="324"/>
        <end position="342"/>
    </location>
</feature>
<feature type="transmembrane region" description="Helical" evidence="5">
    <location>
        <begin position="410"/>
        <end position="429"/>
    </location>
</feature>
<accession>A0A381S7Q6</accession>
<evidence type="ECO:0000256" key="5">
    <source>
        <dbReference type="SAM" id="Phobius"/>
    </source>
</evidence>
<dbReference type="AlphaFoldDB" id="A0A381S7Q6"/>
<keyword evidence="3 5" id="KW-1133">Transmembrane helix</keyword>
<feature type="transmembrane region" description="Helical" evidence="5">
    <location>
        <begin position="159"/>
        <end position="181"/>
    </location>
</feature>
<dbReference type="EMBL" id="UINC01002771">
    <property type="protein sequence ID" value="SVA00145.1"/>
    <property type="molecule type" value="Genomic_DNA"/>
</dbReference>
<keyword evidence="4 5" id="KW-0472">Membrane</keyword>
<evidence type="ECO:0000256" key="2">
    <source>
        <dbReference type="ARBA" id="ARBA00022692"/>
    </source>
</evidence>
<protein>
    <recommendedName>
        <fullName evidence="7">Amino acid permease/ SLC12A domain-containing protein</fullName>
    </recommendedName>
</protein>
<organism evidence="6">
    <name type="scientific">marine metagenome</name>
    <dbReference type="NCBI Taxonomy" id="408172"/>
    <lineage>
        <taxon>unclassified sequences</taxon>
        <taxon>metagenomes</taxon>
        <taxon>ecological metagenomes</taxon>
    </lineage>
</organism>
<dbReference type="Pfam" id="PF13520">
    <property type="entry name" value="AA_permease_2"/>
    <property type="match status" value="1"/>
</dbReference>
<feature type="transmembrane region" description="Helical" evidence="5">
    <location>
        <begin position="46"/>
        <end position="66"/>
    </location>
</feature>
<evidence type="ECO:0000256" key="3">
    <source>
        <dbReference type="ARBA" id="ARBA00022989"/>
    </source>
</evidence>
<reference evidence="6" key="1">
    <citation type="submission" date="2018-05" db="EMBL/GenBank/DDBJ databases">
        <authorList>
            <person name="Lanie J.A."/>
            <person name="Ng W.-L."/>
            <person name="Kazmierczak K.M."/>
            <person name="Andrzejewski T.M."/>
            <person name="Davidsen T.M."/>
            <person name="Wayne K.J."/>
            <person name="Tettelin H."/>
            <person name="Glass J.I."/>
            <person name="Rusch D."/>
            <person name="Podicherti R."/>
            <person name="Tsui H.-C.T."/>
            <person name="Winkler M.E."/>
        </authorList>
    </citation>
    <scope>NUCLEOTIDE SEQUENCE</scope>
</reference>
<feature type="transmembrane region" description="Helical" evidence="5">
    <location>
        <begin position="383"/>
        <end position="404"/>
    </location>
</feature>
<feature type="transmembrane region" description="Helical" evidence="5">
    <location>
        <begin position="118"/>
        <end position="139"/>
    </location>
</feature>
<dbReference type="Gene3D" id="1.20.1740.10">
    <property type="entry name" value="Amino acid/polyamine transporter I"/>
    <property type="match status" value="1"/>
</dbReference>
<dbReference type="PANTHER" id="PTHR11785:SF512">
    <property type="entry name" value="SOBREMESA, ISOFORM B"/>
    <property type="match status" value="1"/>
</dbReference>
<feature type="transmembrane region" description="Helical" evidence="5">
    <location>
        <begin position="12"/>
        <end position="34"/>
    </location>
</feature>
<keyword evidence="2 5" id="KW-0812">Transmembrane</keyword>
<gene>
    <name evidence="6" type="ORF">METZ01_LOCUS52999</name>
</gene>
<dbReference type="InterPro" id="IPR002293">
    <property type="entry name" value="AA/rel_permease1"/>
</dbReference>
<dbReference type="PIRSF" id="PIRSF006060">
    <property type="entry name" value="AA_transporter"/>
    <property type="match status" value="1"/>
</dbReference>
<feature type="transmembrane region" description="Helical" evidence="5">
    <location>
        <begin position="87"/>
        <end position="112"/>
    </location>
</feature>
<evidence type="ECO:0000256" key="1">
    <source>
        <dbReference type="ARBA" id="ARBA00004141"/>
    </source>
</evidence>
<dbReference type="PANTHER" id="PTHR11785">
    <property type="entry name" value="AMINO ACID TRANSPORTER"/>
    <property type="match status" value="1"/>
</dbReference>
<comment type="subcellular location">
    <subcellularLocation>
        <location evidence="1">Membrane</location>
        <topology evidence="1">Multi-pass membrane protein</topology>
    </subcellularLocation>
</comment>
<sequence length="435" mass="47543">MAKPETGRHLSVWTASSFVVASMIGTGVFTSLGYQLVDIQSVFPLMMLWIVGGIVALCGSLVYSELGTAFPRSGGEYHLLSRIIHPSIGFAAGIVSATVGFTAPAVLAAMALGSYFSAVIHGLDQTLIAAIVILGFHGLHMMSVKWGIKFQDGSTTIKIGLILIFIAFGLFMDAPQPISIWPKLGDGAVMLSSGFAVSLVWVSYAYTGWNSAVYVAGEIHDPKQNISRSMLMGTAFVMVLYVLLNYVFLYSTPTDAIVGQVEVGYISGIRIFGEMGAKIIGLGISILLLSTVSSYIYIGPRIMQVMGEDYALIGFLKEKNSNNIPLNAFWVQLGISFLFILTSSFEQVLMYAGISLIIITTLTVISLFILRVNEPELDRPYKVWAYPFTPMVYLIINCWILYYSLRESTFESMVGISIISISIALYYFIPALKKN</sequence>
<dbReference type="InterPro" id="IPR050598">
    <property type="entry name" value="AminoAcid_Transporter"/>
</dbReference>
<feature type="transmembrane region" description="Helical" evidence="5">
    <location>
        <begin position="279"/>
        <end position="298"/>
    </location>
</feature>
<dbReference type="GO" id="GO:0016020">
    <property type="term" value="C:membrane"/>
    <property type="evidence" value="ECO:0007669"/>
    <property type="project" value="UniProtKB-SubCell"/>
</dbReference>
<dbReference type="GO" id="GO:0015179">
    <property type="term" value="F:L-amino acid transmembrane transporter activity"/>
    <property type="evidence" value="ECO:0007669"/>
    <property type="project" value="TreeGrafter"/>
</dbReference>
<evidence type="ECO:0000256" key="4">
    <source>
        <dbReference type="ARBA" id="ARBA00023136"/>
    </source>
</evidence>
<proteinExistence type="predicted"/>
<feature type="transmembrane region" description="Helical" evidence="5">
    <location>
        <begin position="348"/>
        <end position="371"/>
    </location>
</feature>
<name>A0A381S7Q6_9ZZZZ</name>